<feature type="signal peptide" evidence="6">
    <location>
        <begin position="1"/>
        <end position="21"/>
    </location>
</feature>
<feature type="compositionally biased region" description="Low complexity" evidence="4">
    <location>
        <begin position="277"/>
        <end position="286"/>
    </location>
</feature>
<keyword evidence="5" id="KW-0472">Membrane</keyword>
<dbReference type="Pfam" id="PF21314">
    <property type="entry name" value="TM_ErbB1"/>
    <property type="match status" value="1"/>
</dbReference>
<evidence type="ECO:0000259" key="7">
    <source>
        <dbReference type="Pfam" id="PF21314"/>
    </source>
</evidence>
<feature type="transmembrane region" description="Helical" evidence="5">
    <location>
        <begin position="210"/>
        <end position="233"/>
    </location>
</feature>
<protein>
    <recommendedName>
        <fullName evidence="7">Epidermal growth factor receptor-like transmembrane-juxtamembrane segment domain-containing protein</fullName>
    </recommendedName>
</protein>
<feature type="chain" id="PRO_5042144477" description="Epidermal growth factor receptor-like transmembrane-juxtamembrane segment domain-containing protein" evidence="6">
    <location>
        <begin position="22"/>
        <end position="378"/>
    </location>
</feature>
<organism evidence="8 9">
    <name type="scientific">Alternaria panax</name>
    <dbReference type="NCBI Taxonomy" id="48097"/>
    <lineage>
        <taxon>Eukaryota</taxon>
        <taxon>Fungi</taxon>
        <taxon>Dikarya</taxon>
        <taxon>Ascomycota</taxon>
        <taxon>Pezizomycotina</taxon>
        <taxon>Dothideomycetes</taxon>
        <taxon>Pleosporomycetidae</taxon>
        <taxon>Pleosporales</taxon>
        <taxon>Pleosporineae</taxon>
        <taxon>Pleosporaceae</taxon>
        <taxon>Alternaria</taxon>
        <taxon>Alternaria sect. Panax</taxon>
    </lineage>
</organism>
<evidence type="ECO:0000256" key="2">
    <source>
        <dbReference type="ARBA" id="ARBA00022741"/>
    </source>
</evidence>
<keyword evidence="6" id="KW-0732">Signal</keyword>
<sequence length="378" mass="40083">MAYAKLSPLLAVLSCSKYVNAAMIRAPTPAVTPSPAATAAPLVIRDITTIGYISTGMYGSTTLYETITANNEGHVIATSGSLYKICAPESLCEFFSCESEYAVFPTTSIFCGGSSSTCSYWELATDINDPAPLTNYWCDAKTETGGVILMVTPDDDSSTSPNTDPSSNTPLFSSFTPASRSATLRSSDIPAALPPSAEAEDTKKSTPVGAIAGGVVGGVALLAAIILGVFLLLRRKKKQQQQQQQQNNTTTNSNMQQPPNAPQAPPAGVQYYHEQKPVPQQQVQQMPSPPLQHQQHYGHYDPNAQQAPQFYGPNAQSAYAAQQGGYAMPEKTPAGTNPVQANPYYSDDSGPVSPIPQYTPSMTPSVPAHVNELPAGRT</sequence>
<evidence type="ECO:0000313" key="9">
    <source>
        <dbReference type="Proteomes" id="UP001199106"/>
    </source>
</evidence>
<evidence type="ECO:0000256" key="4">
    <source>
        <dbReference type="SAM" id="MobiDB-lite"/>
    </source>
</evidence>
<evidence type="ECO:0000256" key="6">
    <source>
        <dbReference type="SAM" id="SignalP"/>
    </source>
</evidence>
<keyword evidence="5" id="KW-1133">Transmembrane helix</keyword>
<reference evidence="8" key="1">
    <citation type="submission" date="2021-07" db="EMBL/GenBank/DDBJ databases">
        <title>Genome Resource of American Ginseng Black Spot Pathogen Alternaria panax.</title>
        <authorList>
            <person name="Qiu C."/>
            <person name="Wang W."/>
            <person name="Liu Z."/>
        </authorList>
    </citation>
    <scope>NUCLEOTIDE SEQUENCE</scope>
    <source>
        <strain evidence="8">BNCC115425</strain>
    </source>
</reference>
<comment type="caution">
    <text evidence="8">The sequence shown here is derived from an EMBL/GenBank/DDBJ whole genome shotgun (WGS) entry which is preliminary data.</text>
</comment>
<feature type="compositionally biased region" description="Low complexity" evidence="4">
    <location>
        <begin position="158"/>
        <end position="170"/>
    </location>
</feature>
<dbReference type="GO" id="GO:0005524">
    <property type="term" value="F:ATP binding"/>
    <property type="evidence" value="ECO:0007669"/>
    <property type="project" value="UniProtKB-KW"/>
</dbReference>
<feature type="domain" description="Epidermal growth factor receptor-like transmembrane-juxtamembrane segment" evidence="7">
    <location>
        <begin position="211"/>
        <end position="237"/>
    </location>
</feature>
<keyword evidence="2" id="KW-0547">Nucleotide-binding</keyword>
<keyword evidence="3" id="KW-0067">ATP-binding</keyword>
<accession>A0AAD4NUE9</accession>
<keyword evidence="1" id="KW-0597">Phosphoprotein</keyword>
<evidence type="ECO:0000256" key="5">
    <source>
        <dbReference type="SAM" id="Phobius"/>
    </source>
</evidence>
<dbReference type="InterPro" id="IPR049328">
    <property type="entry name" value="TM_ErbB1"/>
</dbReference>
<dbReference type="AlphaFoldDB" id="A0AAD4NUE9"/>
<keyword evidence="5" id="KW-0812">Transmembrane</keyword>
<evidence type="ECO:0000313" key="8">
    <source>
        <dbReference type="EMBL" id="KAG9194664.1"/>
    </source>
</evidence>
<name>A0AAD4NUE9_9PLEO</name>
<gene>
    <name evidence="8" type="ORF">G6011_04699</name>
</gene>
<evidence type="ECO:0000256" key="1">
    <source>
        <dbReference type="ARBA" id="ARBA00022553"/>
    </source>
</evidence>
<keyword evidence="9" id="KW-1185">Reference proteome</keyword>
<dbReference type="Proteomes" id="UP001199106">
    <property type="component" value="Unassembled WGS sequence"/>
</dbReference>
<proteinExistence type="predicted"/>
<feature type="compositionally biased region" description="Low complexity" evidence="4">
    <location>
        <begin position="240"/>
        <end position="258"/>
    </location>
</feature>
<evidence type="ECO:0000256" key="3">
    <source>
        <dbReference type="ARBA" id="ARBA00022840"/>
    </source>
</evidence>
<feature type="compositionally biased region" description="Low complexity" evidence="4">
    <location>
        <begin position="315"/>
        <end position="327"/>
    </location>
</feature>
<feature type="region of interest" description="Disordered" evidence="4">
    <location>
        <begin position="152"/>
        <end position="177"/>
    </location>
</feature>
<feature type="region of interest" description="Disordered" evidence="4">
    <location>
        <begin position="240"/>
        <end position="378"/>
    </location>
</feature>
<dbReference type="EMBL" id="JAANER010000002">
    <property type="protein sequence ID" value="KAG9194664.1"/>
    <property type="molecule type" value="Genomic_DNA"/>
</dbReference>